<comment type="similarity">
    <text evidence="1">Belongs to the MT-A70-like family.</text>
</comment>
<proteinExistence type="inferred from homology"/>
<accession>A0A317SSD0</accession>
<dbReference type="PANTHER" id="PTHR12829:SF4">
    <property type="entry name" value="N(6)-ADENINE-SPECIFIC METHYLTRANSFERASE METTL4"/>
    <property type="match status" value="1"/>
</dbReference>
<dbReference type="Proteomes" id="UP000246991">
    <property type="component" value="Unassembled WGS sequence"/>
</dbReference>
<dbReference type="InterPro" id="IPR029063">
    <property type="entry name" value="SAM-dependent_MTases_sf"/>
</dbReference>
<sequence length="341" mass="38499">MSSPPILYESPSGHVVLLDIPSSISSPPGLRLCSSSPPGAQYALPEPKGNSLNQGSIESTEETRALVLEALDHIYKNYSGPFLLPRTTSKEPAIEDVDDISDIYSTPVFSMSGAWRALTVLHPAPQKRFYIPPNSSFLLSDFQTSIPAFTAISTHLRKFHLVLLDPPWPNKSAARNRTYTTLNRFDIQKLQCIPLSQTLTPPDHASGIRGGLVGIWITNKPKFRSFVLENLFPEWGVEFVSEWVWVKITSSGEPIFDLESRVRKSYEVLMFGRARIVEVFPRKTILAVPDVHSRKPCIKELIEQYLPREYNACEIFGRNLTEGWVTWGDEAIKYNWSGYWS</sequence>
<dbReference type="InterPro" id="IPR007757">
    <property type="entry name" value="MT-A70-like"/>
</dbReference>
<evidence type="ECO:0000313" key="4">
    <source>
        <dbReference type="Proteomes" id="UP000246991"/>
    </source>
</evidence>
<dbReference type="GO" id="GO:0005634">
    <property type="term" value="C:nucleus"/>
    <property type="evidence" value="ECO:0007669"/>
    <property type="project" value="TreeGrafter"/>
</dbReference>
<comment type="caution">
    <text evidence="3">The sequence shown here is derived from an EMBL/GenBank/DDBJ whole genome shotgun (WGS) entry which is preliminary data.</text>
</comment>
<reference evidence="3 4" key="1">
    <citation type="submission" date="2018-03" db="EMBL/GenBank/DDBJ databases">
        <title>Genomes of Pezizomycetes fungi and the evolution of truffles.</title>
        <authorList>
            <person name="Murat C."/>
            <person name="Payen T."/>
            <person name="Noel B."/>
            <person name="Kuo A."/>
            <person name="Martin F.M."/>
        </authorList>
    </citation>
    <scope>NUCLEOTIDE SEQUENCE [LARGE SCALE GENOMIC DNA]</scope>
    <source>
        <strain evidence="3">091103-1</strain>
    </source>
</reference>
<dbReference type="PROSITE" id="PS51143">
    <property type="entry name" value="MT_A70"/>
    <property type="match status" value="1"/>
</dbReference>
<evidence type="ECO:0000256" key="2">
    <source>
        <dbReference type="SAM" id="MobiDB-lite"/>
    </source>
</evidence>
<dbReference type="OrthoDB" id="61116at2759"/>
<name>A0A317SSD0_9PEZI</name>
<dbReference type="GO" id="GO:0008168">
    <property type="term" value="F:methyltransferase activity"/>
    <property type="evidence" value="ECO:0007669"/>
    <property type="project" value="TreeGrafter"/>
</dbReference>
<dbReference type="EMBL" id="PYWC01000032">
    <property type="protein sequence ID" value="PWW76507.1"/>
    <property type="molecule type" value="Genomic_DNA"/>
</dbReference>
<evidence type="ECO:0000256" key="1">
    <source>
        <dbReference type="PROSITE-ProRule" id="PRU00489"/>
    </source>
</evidence>
<feature type="region of interest" description="Disordered" evidence="2">
    <location>
        <begin position="34"/>
        <end position="55"/>
    </location>
</feature>
<dbReference type="SUPFAM" id="SSF53335">
    <property type="entry name" value="S-adenosyl-L-methionine-dependent methyltransferases"/>
    <property type="match status" value="1"/>
</dbReference>
<keyword evidence="4" id="KW-1185">Reference proteome</keyword>
<dbReference type="PANTHER" id="PTHR12829">
    <property type="entry name" value="N6-ADENOSINE-METHYLTRANSFERASE"/>
    <property type="match status" value="1"/>
</dbReference>
<evidence type="ECO:0000313" key="3">
    <source>
        <dbReference type="EMBL" id="PWW76507.1"/>
    </source>
</evidence>
<dbReference type="AlphaFoldDB" id="A0A317SSD0"/>
<dbReference type="STRING" id="42249.A0A317SSD0"/>
<gene>
    <name evidence="3" type="ORF">C7212DRAFT_279534</name>
</gene>
<organism evidence="3 4">
    <name type="scientific">Tuber magnatum</name>
    <name type="common">white Piedmont truffle</name>
    <dbReference type="NCBI Taxonomy" id="42249"/>
    <lineage>
        <taxon>Eukaryota</taxon>
        <taxon>Fungi</taxon>
        <taxon>Dikarya</taxon>
        <taxon>Ascomycota</taxon>
        <taxon>Pezizomycotina</taxon>
        <taxon>Pezizomycetes</taxon>
        <taxon>Pezizales</taxon>
        <taxon>Tuberaceae</taxon>
        <taxon>Tuber</taxon>
    </lineage>
</organism>
<dbReference type="Pfam" id="PF05063">
    <property type="entry name" value="MT-A70"/>
    <property type="match status" value="1"/>
</dbReference>
<protein>
    <submittedName>
        <fullName evidence="3">MT-A70-domain-containing protein</fullName>
    </submittedName>
</protein>